<name>A0A540VE03_9CHLR</name>
<dbReference type="Proteomes" id="UP000317371">
    <property type="component" value="Unassembled WGS sequence"/>
</dbReference>
<gene>
    <name evidence="3" type="ORF">FKZ61_14350</name>
</gene>
<dbReference type="InParanoid" id="A0A540VE03"/>
<accession>A0A540VE03</accession>
<evidence type="ECO:0000256" key="1">
    <source>
        <dbReference type="ARBA" id="ARBA00005953"/>
    </source>
</evidence>
<dbReference type="PANTHER" id="PTHR31793">
    <property type="entry name" value="4-HYDROXYBENZOYL-COA THIOESTERASE FAMILY MEMBER"/>
    <property type="match status" value="1"/>
</dbReference>
<dbReference type="Pfam" id="PF13279">
    <property type="entry name" value="4HBT_2"/>
    <property type="match status" value="1"/>
</dbReference>
<dbReference type="EMBL" id="VIGC01000018">
    <property type="protein sequence ID" value="TQE94984.1"/>
    <property type="molecule type" value="Genomic_DNA"/>
</dbReference>
<dbReference type="InterPro" id="IPR006684">
    <property type="entry name" value="YbgC/YbaW"/>
</dbReference>
<sequence length="179" mass="19840">MVCALADGPARWNHGEPHLMGSHNMDKQTDPRWQQAKASLEIPVRFAETDLMGVVHHAAYIVWFEAGRVAWMEAAGMPYTEIAATGHHFAVTGIHAEYRAAAHFGDTVRVTTWLAGLRSRFVRFEYAIHNTADETLLATGSSEHICVDLDGRMAKIPPQVVERLQAGAQRLAALARQEE</sequence>
<dbReference type="Gene3D" id="3.10.129.10">
    <property type="entry name" value="Hotdog Thioesterase"/>
    <property type="match status" value="1"/>
</dbReference>
<comment type="caution">
    <text evidence="3">The sequence shown here is derived from an EMBL/GenBank/DDBJ whole genome shotgun (WGS) entry which is preliminary data.</text>
</comment>
<reference evidence="3 4" key="1">
    <citation type="submission" date="2019-06" db="EMBL/GenBank/DDBJ databases">
        <title>Genome sequence of Litorilinea aerophila BAA-2444.</title>
        <authorList>
            <person name="Maclea K.S."/>
            <person name="Maurais E.G."/>
            <person name="Iannazzi L.C."/>
        </authorList>
    </citation>
    <scope>NUCLEOTIDE SEQUENCE [LARGE SCALE GENOMIC DNA]</scope>
    <source>
        <strain evidence="3 4">ATCC BAA-2444</strain>
    </source>
</reference>
<dbReference type="InterPro" id="IPR050563">
    <property type="entry name" value="4-hydroxybenzoyl-CoA_TE"/>
</dbReference>
<dbReference type="AlphaFoldDB" id="A0A540VE03"/>
<keyword evidence="4" id="KW-1185">Reference proteome</keyword>
<comment type="similarity">
    <text evidence="1">Belongs to the 4-hydroxybenzoyl-CoA thioesterase family.</text>
</comment>
<keyword evidence="2" id="KW-0378">Hydrolase</keyword>
<evidence type="ECO:0000256" key="2">
    <source>
        <dbReference type="ARBA" id="ARBA00022801"/>
    </source>
</evidence>
<dbReference type="GO" id="GO:0047617">
    <property type="term" value="F:fatty acyl-CoA hydrolase activity"/>
    <property type="evidence" value="ECO:0007669"/>
    <property type="project" value="TreeGrafter"/>
</dbReference>
<dbReference type="FunCoup" id="A0A540VE03">
    <property type="interactions" value="114"/>
</dbReference>
<dbReference type="InterPro" id="IPR029069">
    <property type="entry name" value="HotDog_dom_sf"/>
</dbReference>
<dbReference type="SUPFAM" id="SSF54637">
    <property type="entry name" value="Thioesterase/thiol ester dehydrase-isomerase"/>
    <property type="match status" value="1"/>
</dbReference>
<proteinExistence type="inferred from homology"/>
<dbReference type="NCBIfam" id="TIGR00051">
    <property type="entry name" value="YbgC/FadM family acyl-CoA thioesterase"/>
    <property type="match status" value="1"/>
</dbReference>
<evidence type="ECO:0000313" key="4">
    <source>
        <dbReference type="Proteomes" id="UP000317371"/>
    </source>
</evidence>
<dbReference type="OrthoDB" id="9800856at2"/>
<protein>
    <submittedName>
        <fullName evidence="3">Acyl-CoA thioesterase</fullName>
    </submittedName>
</protein>
<dbReference type="PANTHER" id="PTHR31793:SF27">
    <property type="entry name" value="NOVEL THIOESTERASE SUPERFAMILY DOMAIN AND SAPOSIN A-TYPE DOMAIN CONTAINING PROTEIN (0610012H03RIK)"/>
    <property type="match status" value="1"/>
</dbReference>
<organism evidence="3 4">
    <name type="scientific">Litorilinea aerophila</name>
    <dbReference type="NCBI Taxonomy" id="1204385"/>
    <lineage>
        <taxon>Bacteria</taxon>
        <taxon>Bacillati</taxon>
        <taxon>Chloroflexota</taxon>
        <taxon>Caldilineae</taxon>
        <taxon>Caldilineales</taxon>
        <taxon>Caldilineaceae</taxon>
        <taxon>Litorilinea</taxon>
    </lineage>
</organism>
<evidence type="ECO:0000313" key="3">
    <source>
        <dbReference type="EMBL" id="TQE94984.1"/>
    </source>
</evidence>
<dbReference type="CDD" id="cd00586">
    <property type="entry name" value="4HBT"/>
    <property type="match status" value="1"/>
</dbReference>